<proteinExistence type="predicted"/>
<evidence type="ECO:0000313" key="1">
    <source>
        <dbReference type="EMBL" id="KAG8658123.1"/>
    </source>
</evidence>
<name>A0ACB7HZN6_MANES</name>
<comment type="caution">
    <text evidence="1">The sequence shown here is derived from an EMBL/GenBank/DDBJ whole genome shotgun (WGS) entry which is preliminary data.</text>
</comment>
<evidence type="ECO:0000313" key="2">
    <source>
        <dbReference type="Proteomes" id="UP000091857"/>
    </source>
</evidence>
<reference evidence="2" key="1">
    <citation type="journal article" date="2016" name="Nat. Biotechnol.">
        <title>Sequencing wild and cultivated cassava and related species reveals extensive interspecific hybridization and genetic diversity.</title>
        <authorList>
            <person name="Bredeson J.V."/>
            <person name="Lyons J.B."/>
            <person name="Prochnik S.E."/>
            <person name="Wu G.A."/>
            <person name="Ha C.M."/>
            <person name="Edsinger-Gonzales E."/>
            <person name="Grimwood J."/>
            <person name="Schmutz J."/>
            <person name="Rabbi I.Y."/>
            <person name="Egesi C."/>
            <person name="Nauluvula P."/>
            <person name="Lebot V."/>
            <person name="Ndunguru J."/>
            <person name="Mkamilo G."/>
            <person name="Bart R.S."/>
            <person name="Setter T.L."/>
            <person name="Gleadow R.M."/>
            <person name="Kulakow P."/>
            <person name="Ferguson M.E."/>
            <person name="Rounsley S."/>
            <person name="Rokhsar D.S."/>
        </authorList>
    </citation>
    <scope>NUCLEOTIDE SEQUENCE [LARGE SCALE GENOMIC DNA]</scope>
    <source>
        <strain evidence="2">cv. AM560-2</strain>
    </source>
</reference>
<sequence length="2601" mass="287453">MANDTRSSRKAKDDENSNSNGVSGAETPSTSGTRRSVRETPSKKSTTASPSSTRKSKRIGKRTSTPPSRRISGRVEKQSTPSPLRRSERAKQHSSSSSSGSKKSTKASSLSVMKKKLKKEKSVKRLTLETKEVSKSKEHDIQRVQVGKKRLDARAYRALFKQQQNKVTVAGNCKELKKEDKLSHDSSNHQAGASKNFGSRSNKCSQMKVQELREAFAGRDFKRALEESNCSIGTPANEVLENNIGLEPLHLSQNQRLEGEAYQSEVGDAMKASKGDDCALYSCHKTMPKMLDGIAEKANKELQPELVNPMLNNEPSGSEIGLESGYKDTPLKRKRNTLDLDSDDVAMASSKASVADISSPDTNNFAETCATCFKRQRVGLYSKQQDICSCDTNLNQDICGSSFVEDRRKIGPGVTTGYAAECITNFQFKGSDLDFQPDGNLNTCLICKLGGTLLCCDGKGCKRSYHVSCLDPPLKAVPVGVWYCLACGRKKIKSGVHSVSEGIESIWDYKDVEASDGSGLLKKQYFVKYKGLAHVHNHWVPECQLLVEAPSLVSKFNRKKQVTKWKQEWNEPRRLLQKRSVIYPREHDETYKEHAKDISECHNEWLVKWRGLDYDLATWELEDASFMSLANIQSLMRDYENRHEKAKRHSLSGVNKKLERKEDSSVQSMKLSAGDLAGCDNNHLDIINNICEHCDKGQNGVIIDDQERIMNVVSFISSVSSNVGRPFMIITTPIALHLWDEEFFQLAPSVDSVVYHGNKDVRKSIRAVEFYGDEGGIMFEVLITSPEVLAEDLNVLESIKWQAVIVDECQRSRIYSHFQQVKSLNADMRLLLVNGQLKDVVIEHLLCVLDSQSDENRSECLLTNSNHRSGNLKERLSKYIINVSKSDSLRFVEYWVPVQISNIQLEQYCCTLLSNHLPLFSSSKNDPVGTLRDILISIRKSCDHPYIVDPLLQTSLILDVGIKASGKLQLLDAMLLEIRNRGLRVIILFQSSVGSGRDNIGDILEDFVRQRFGQDCYERVDGLVIPTRKQAAVNNFNSQKGRFVFLLENRACFSRIKLSSVDTVIIFSSDWSPANDLRNLQKITLDTQLEQLKIFRLYSCFTVEENVLILAKQDKTLDSKLQSISRATSQTLLMWGASHLFSQLDDLHSGSSTSVTSGGPLFGRLLLKDIIQEFLTVLSQDAKEKITCNSSIVLKVKQNQGRYSTDFPLPGEQKIQSRDEELPHIFWRKLLEGKEPHWKYLSGLPQRNRKRFQQVDDLPKKPEGEVHEVVKKRKKAANNDIDPTSLKPSICEGNKVAGDSEGILGAPLHNFHGSMSDLPKKPEGEVHEVVKKRKKAANNDIDPTSLKPSICEGNKVAGDSEGILGAPLHNMHGSMSGSTGHLNKRHANHDSSTPNLASNLSEVSTVNLAEFNEKVNLHDSQKSLQKSLHLLLKPEIAKLCEILQLPEDVKAMVHSFLEYVMSNHHVSREPETILQAFQISLCWTAASLLKHKLDHKESLVLARQHLKFSCKKEEADYVYSMLRCLKKMFLCRTGNSTPECSANTSELTNHSHPTSAQPTPSTPRKMKVGFGNLLHGQELSDDQVLSQLGLAWQDFSKSIKDIEKKCDKQMRKLLLKQKQELEEYDRKYKEDKAQLKNSEKTDAAVIRLLSNSSTGTDQLKLLDIEYKKKFEELERKMVIHRKNLEDVQLAAREKLEERKACWVEGVKSWAKVELINKPPSNETGPNQENDFSLNSHLKEQNPEGNQSMQDGVVLLEVPETVISNDNEMLSGGPCRNEQIPFLVNTDMLDGESPLRVSRAICLRSGSENVNSANVCSSEEQMQASNGASLIVSSRKLPMEVPENVSSSGSLENMRVPEIASSLTIGAVNTASREKDEVHAERTDNSTEIDQQDGVVCIVNQDLYPNTTARDQHNRKVSSGVPENASSIVGDKTGKQQDGESVVPETSLGATGEDGQVLANGTVANQHSHSMDKTAGVNQQDLELPSRVIENASGEVVEGAGTGRESNGVCFMASSSSTIVDLQAGVIASQLKNVPELVVGGSSGTEVDGVCDVVASSNSSGVDQQDGVVPVINEGNHPQELHLLNSPAIQPEPSLVQDFPVPLNQALQEECPIPTVSTGLQDGVTPRSGNNSLQQVEALLPNPDDVAVSNQTNSDAAVEENLQEMQLSPSTDSALCLDAAEFPVVSGIEHQPVRELHVTANMGDSTQIVVDHGECSNEAVLQHATQLAHHLLSGSGMHVSDTRTVPISSGVNNRTVQTVPPAQNIPLLPSDCDPLQIEMERICKEREQIISTHEDTKVRLKSDCEKEIEEIIAQIRRKYEIKLQEVESEFTLKKNELDTIHHKVLMNKILADAFRSKCMDDRPSSAPGMQQEVASSFRQQLLQLSLQPTLQRNANFTGLSSAIPPTGGPQIAASCSHNAAPSLQVVHHSSALFTGALTRPPLISSISPPPGNLQISSEIRAPAPHLQPFRPSASAVATNLSSLSVGMPGQHIPSHHPTTSATSSQLPLRPQSSAQQSRPHNFIQRHETAGTLPALSSSSLSALELLMDVDNQTSRNSPYGLHRHTDLGPNSDIPVPTELRLPNGKRTNVACPTEVVCLSDDD</sequence>
<organism evidence="1 2">
    <name type="scientific">Manihot esculenta</name>
    <name type="common">Cassava</name>
    <name type="synonym">Jatropha manihot</name>
    <dbReference type="NCBI Taxonomy" id="3983"/>
    <lineage>
        <taxon>Eukaryota</taxon>
        <taxon>Viridiplantae</taxon>
        <taxon>Streptophyta</taxon>
        <taxon>Embryophyta</taxon>
        <taxon>Tracheophyta</taxon>
        <taxon>Spermatophyta</taxon>
        <taxon>Magnoliopsida</taxon>
        <taxon>eudicotyledons</taxon>
        <taxon>Gunneridae</taxon>
        <taxon>Pentapetalae</taxon>
        <taxon>rosids</taxon>
        <taxon>fabids</taxon>
        <taxon>Malpighiales</taxon>
        <taxon>Euphorbiaceae</taxon>
        <taxon>Crotonoideae</taxon>
        <taxon>Manihoteae</taxon>
        <taxon>Manihot</taxon>
    </lineage>
</organism>
<protein>
    <submittedName>
        <fullName evidence="1">Uncharacterized protein</fullName>
    </submittedName>
</protein>
<dbReference type="Proteomes" id="UP000091857">
    <property type="component" value="Chromosome 3"/>
</dbReference>
<accession>A0ACB7HZN6</accession>
<keyword evidence="2" id="KW-1185">Reference proteome</keyword>
<gene>
    <name evidence="1" type="ORF">MANES_03G122401v8</name>
</gene>
<dbReference type="EMBL" id="CM004389">
    <property type="protein sequence ID" value="KAG8658123.1"/>
    <property type="molecule type" value="Genomic_DNA"/>
</dbReference>